<dbReference type="OrthoDB" id="5296315at2"/>
<keyword evidence="5" id="KW-1185">Reference proteome</keyword>
<dbReference type="RefSeq" id="WP_146796384.1">
    <property type="nucleotide sequence ID" value="NZ_BARC01000008.1"/>
</dbReference>
<dbReference type="GO" id="GO:0009279">
    <property type="term" value="C:cell outer membrane"/>
    <property type="evidence" value="ECO:0007669"/>
    <property type="project" value="UniProtKB-SubCell"/>
</dbReference>
<dbReference type="Proteomes" id="UP000321230">
    <property type="component" value="Unassembled WGS sequence"/>
</dbReference>
<keyword evidence="2" id="KW-0998">Cell outer membrane</keyword>
<dbReference type="PROSITE" id="PS51257">
    <property type="entry name" value="PROKAR_LIPOPROTEIN"/>
    <property type="match status" value="1"/>
</dbReference>
<keyword evidence="2" id="KW-0204">Cytolysis</keyword>
<dbReference type="InterPro" id="IPR003423">
    <property type="entry name" value="OMP_efflux"/>
</dbReference>
<feature type="chain" id="PRO_5022008564" description="Protein CyaE" evidence="3">
    <location>
        <begin position="24"/>
        <end position="536"/>
    </location>
</feature>
<evidence type="ECO:0000313" key="5">
    <source>
        <dbReference type="Proteomes" id="UP000321230"/>
    </source>
</evidence>
<dbReference type="InterPro" id="IPR028351">
    <property type="entry name" value="CyaE"/>
</dbReference>
<protein>
    <recommendedName>
        <fullName evidence="2">Protein CyaE</fullName>
    </recommendedName>
</protein>
<keyword evidence="2" id="KW-0354">Hemolysis</keyword>
<dbReference type="GO" id="GO:0031640">
    <property type="term" value="P:killing of cells of another organism"/>
    <property type="evidence" value="ECO:0007669"/>
    <property type="project" value="UniProtKB-KW"/>
</dbReference>
<dbReference type="SUPFAM" id="SSF56954">
    <property type="entry name" value="Outer membrane efflux proteins (OEP)"/>
    <property type="match status" value="1"/>
</dbReference>
<comment type="caution">
    <text evidence="4">The sequence shown here is derived from an EMBL/GenBank/DDBJ whole genome shotgun (WGS) entry which is preliminary data.</text>
</comment>
<comment type="subcellular location">
    <subcellularLocation>
        <location evidence="2">Cell outer membrane</location>
        <topology evidence="2">Peripheral membrane protein</topology>
    </subcellularLocation>
</comment>
<keyword evidence="2" id="KW-0472">Membrane</keyword>
<evidence type="ECO:0000313" key="4">
    <source>
        <dbReference type="EMBL" id="GEK93947.1"/>
    </source>
</evidence>
<dbReference type="PANTHER" id="PTHR30203:SF29">
    <property type="entry name" value="PROTEIN CYAE"/>
    <property type="match status" value="1"/>
</dbReference>
<sequence>MTHRIRPATLGLAALLLSGCATEALKDAPTRPDQPWQPGISRTGEIVSGHPGKRGLFLPKGYTLPSDTTLPARTQLAQLAAGREYSLADLIDIAQSTNPSTRRAWNAAKDAALATGIARSLYLPHLTASVVGGYSHSNGTSSTPTISNGGVIGDEINNAASQNNLLNSGTRNSNSGRGEVQTLGMEWLLFDFGKREAVLEAAQQGALATDIVFTGVHQKVIYAVTTAFYMHAAAEARVALIKKTLENARAVEVAAQARLHHGQGTIVDVTQAQQSTAQAELRLVQAQGSAENTGLDLMNAVGAAPLTHLQTQDVSGRPLALSDIRLTESMIHQAVSRRPDVLAAYAAAKASQSRVRAARAEFLPKIFVSGNVAYSTGHLALSSVPGVGSDSAPTLNLASNRFSSLILGGISVPIFDGGMRAAMLRQAENQSDSAETTLQETQDNSVRQIVAAENGLRSSLSAYEASQKLHIAAQTGFDAALAAYRNGEGSVTQATIIENGLLDARLAQSDAYYAALIAAASLAFATGSLDTSTAPG</sequence>
<dbReference type="PIRSF" id="PIRSF001892">
    <property type="entry name" value="CyaE"/>
    <property type="match status" value="1"/>
</dbReference>
<comment type="similarity">
    <text evidence="1 2">Belongs to the outer membrane factor (OMF) (TC 1.B.17) family.</text>
</comment>
<reference evidence="4 5" key="1">
    <citation type="submission" date="2019-07" db="EMBL/GenBank/DDBJ databases">
        <title>Whole genome shotgun sequence of Gluconobacter wancherniae NBRC 103581.</title>
        <authorList>
            <person name="Hosoyama A."/>
            <person name="Uohara A."/>
            <person name="Ohji S."/>
            <person name="Ichikawa N."/>
        </authorList>
    </citation>
    <scope>NUCLEOTIDE SEQUENCE [LARGE SCALE GENOMIC DNA]</scope>
    <source>
        <strain evidence="4 5">NBRC 103581</strain>
    </source>
</reference>
<accession>A0A511B7Z4</accession>
<dbReference type="EMBL" id="BJUZ01000002">
    <property type="protein sequence ID" value="GEK93947.1"/>
    <property type="molecule type" value="Genomic_DNA"/>
</dbReference>
<dbReference type="Gene3D" id="1.20.1600.10">
    <property type="entry name" value="Outer membrane efflux proteins (OEP)"/>
    <property type="match status" value="1"/>
</dbReference>
<keyword evidence="2" id="KW-0813">Transport</keyword>
<name>A0A511B7Z4_9PROT</name>
<dbReference type="InterPro" id="IPR010131">
    <property type="entry name" value="MdtP/NodT-like"/>
</dbReference>
<dbReference type="AlphaFoldDB" id="A0A511B7Z4"/>
<keyword evidence="3" id="KW-0732">Signal</keyword>
<gene>
    <name evidence="4" type="primary">cyaE</name>
    <name evidence="4" type="ORF">GWA01_17170</name>
</gene>
<feature type="signal peptide" evidence="3">
    <location>
        <begin position="1"/>
        <end position="23"/>
    </location>
</feature>
<dbReference type="Pfam" id="PF02321">
    <property type="entry name" value="OEP"/>
    <property type="match status" value="2"/>
</dbReference>
<dbReference type="GO" id="GO:0015562">
    <property type="term" value="F:efflux transmembrane transporter activity"/>
    <property type="evidence" value="ECO:0007669"/>
    <property type="project" value="InterPro"/>
</dbReference>
<comment type="function">
    <text evidence="2">CyaE is necessary for transport of calmodulin-sensitive adenylate cyclase-hemolysin (cyclolysin).</text>
</comment>
<proteinExistence type="inferred from homology"/>
<evidence type="ECO:0000256" key="1">
    <source>
        <dbReference type="ARBA" id="ARBA00007613"/>
    </source>
</evidence>
<evidence type="ECO:0000256" key="3">
    <source>
        <dbReference type="SAM" id="SignalP"/>
    </source>
</evidence>
<dbReference type="PANTHER" id="PTHR30203">
    <property type="entry name" value="OUTER MEMBRANE CATION EFFLUX PROTEIN"/>
    <property type="match status" value="1"/>
</dbReference>
<organism evidence="4 5">
    <name type="scientific">Gluconobacter wancherniae NBRC 103581</name>
    <dbReference type="NCBI Taxonomy" id="656744"/>
    <lineage>
        <taxon>Bacteria</taxon>
        <taxon>Pseudomonadati</taxon>
        <taxon>Pseudomonadota</taxon>
        <taxon>Alphaproteobacteria</taxon>
        <taxon>Acetobacterales</taxon>
        <taxon>Acetobacteraceae</taxon>
        <taxon>Gluconobacter</taxon>
    </lineage>
</organism>
<evidence type="ECO:0000256" key="2">
    <source>
        <dbReference type="PIRNR" id="PIRNR001892"/>
    </source>
</evidence>